<organism evidence="2 3">
    <name type="scientific">Rhizodiscina lignyota</name>
    <dbReference type="NCBI Taxonomy" id="1504668"/>
    <lineage>
        <taxon>Eukaryota</taxon>
        <taxon>Fungi</taxon>
        <taxon>Dikarya</taxon>
        <taxon>Ascomycota</taxon>
        <taxon>Pezizomycotina</taxon>
        <taxon>Dothideomycetes</taxon>
        <taxon>Pleosporomycetidae</taxon>
        <taxon>Aulographales</taxon>
        <taxon>Rhizodiscinaceae</taxon>
        <taxon>Rhizodiscina</taxon>
    </lineage>
</organism>
<dbReference type="PANTHER" id="PTHR33928:SF2">
    <property type="entry name" value="PECTATE LYASE SUPERFAMILY PROTEIN DOMAIN-CONTAINING PROTEIN-RELATED"/>
    <property type="match status" value="1"/>
</dbReference>
<evidence type="ECO:0000259" key="1">
    <source>
        <dbReference type="Pfam" id="PF12708"/>
    </source>
</evidence>
<dbReference type="InterPro" id="IPR039279">
    <property type="entry name" value="QRT3-like"/>
</dbReference>
<keyword evidence="2" id="KW-0378">Hydrolase</keyword>
<dbReference type="InterPro" id="IPR011050">
    <property type="entry name" value="Pectin_lyase_fold/virulence"/>
</dbReference>
<dbReference type="FunFam" id="2.160.20.10:FF:000023">
    <property type="entry name" value="Exo-beta-1,3-glucanase Exg0"/>
    <property type="match status" value="1"/>
</dbReference>
<dbReference type="SUPFAM" id="SSF51126">
    <property type="entry name" value="Pectin lyase-like"/>
    <property type="match status" value="2"/>
</dbReference>
<reference evidence="2" key="1">
    <citation type="journal article" date="2020" name="Stud. Mycol.">
        <title>101 Dothideomycetes genomes: a test case for predicting lifestyles and emergence of pathogens.</title>
        <authorList>
            <person name="Haridas S."/>
            <person name="Albert R."/>
            <person name="Binder M."/>
            <person name="Bloem J."/>
            <person name="Labutti K."/>
            <person name="Salamov A."/>
            <person name="Andreopoulos B."/>
            <person name="Baker S."/>
            <person name="Barry K."/>
            <person name="Bills G."/>
            <person name="Bluhm B."/>
            <person name="Cannon C."/>
            <person name="Castanera R."/>
            <person name="Culley D."/>
            <person name="Daum C."/>
            <person name="Ezra D."/>
            <person name="Gonzalez J."/>
            <person name="Henrissat B."/>
            <person name="Kuo A."/>
            <person name="Liang C."/>
            <person name="Lipzen A."/>
            <person name="Lutzoni F."/>
            <person name="Magnuson J."/>
            <person name="Mondo S."/>
            <person name="Nolan M."/>
            <person name="Ohm R."/>
            <person name="Pangilinan J."/>
            <person name="Park H.-J."/>
            <person name="Ramirez L."/>
            <person name="Alfaro M."/>
            <person name="Sun H."/>
            <person name="Tritt A."/>
            <person name="Yoshinaga Y."/>
            <person name="Zwiers L.-H."/>
            <person name="Turgeon B."/>
            <person name="Goodwin S."/>
            <person name="Spatafora J."/>
            <person name="Crous P."/>
            <person name="Grigoriev I."/>
        </authorList>
    </citation>
    <scope>NUCLEOTIDE SEQUENCE</scope>
    <source>
        <strain evidence="2">CBS 133067</strain>
    </source>
</reference>
<sequence>MKKQGKVPFGTNSTYVVYRNVKDYGAKGDGVTDDTNAINAAIADGNRCGSGCDSSTTTPAVVYIPSGTYMISTPIIMYYFTSVIGDPLDMPIIQGLPGFFGIGLLDSDVYYPGGASWYANQNNFYRQVRNLILDLTLLPANSLNAGLHWQVAQATQLQNIVINMQPVSADNQQRGIFMDNGSGGFMCDLIFNGGNVGFYLGNQQFTSRNLTFNGCNTGVYMNWDWLWAFKSNTFNGCKIGIDLSNMDNSSGAGGVQTVGSGTLQDSTFINTPIAVLTSFSNNSMATTGGSFVFDNVDFTGATTAVASPNGTTILAGGQKIQSWAQGTVYSAFIAAQQVGNLTCYEPTAASARIQRMVDPPPKPSGLLTPSGTIFERSKPQYEELPVTSFMSVKDAGAIGDGVSDDTAAIQTLFNTVSTNQVVFFDHGAYLIRDTIQVPANIRMTGEEFPMIMVDGSSPTFSDINNPKPAWRVGNPGDVGHVEMTDMVFETRGPAPGAIIIEWNLAGDQPGNAAMWEVHWRIGGTAGTLLQSNICTKTPNLQTFPNAQCFGAFMLMHITSDASVYMENNWGWVSDHELDLPDHNQINIYNGRGILIESQKPTWLWGTAMEHSMLYNYQVANARNVFMSSIQTETAYMQSNPNALVPYAPRSDYYDPTFSECFQQTCYKTFGLRIYNSAYILIFGAGLYSFFNNYDSACLLTSNCQEHMVSLEKSEAIYIYNLNTIAATDMVEVDKVALVPNIPNANWFCHTVSIFEFP</sequence>
<protein>
    <submittedName>
        <fullName evidence="2">Family 55 glycoside hydrolase</fullName>
    </submittedName>
</protein>
<dbReference type="Proteomes" id="UP000799772">
    <property type="component" value="Unassembled WGS sequence"/>
</dbReference>
<evidence type="ECO:0000313" key="2">
    <source>
        <dbReference type="EMBL" id="KAF2099288.1"/>
    </source>
</evidence>
<keyword evidence="3" id="KW-1185">Reference proteome</keyword>
<gene>
    <name evidence="2" type="ORF">NA57DRAFT_65436</name>
</gene>
<dbReference type="InterPro" id="IPR024535">
    <property type="entry name" value="RHGA/B-epi-like_pectate_lyase"/>
</dbReference>
<accession>A0A9P4IFY0</accession>
<feature type="domain" description="Rhamnogalacturonase A/B/Epimerase-like pectate lyase" evidence="1">
    <location>
        <begin position="389"/>
        <end position="447"/>
    </location>
</feature>
<dbReference type="OrthoDB" id="1046782at2759"/>
<name>A0A9P4IFY0_9PEZI</name>
<dbReference type="GO" id="GO:0004650">
    <property type="term" value="F:polygalacturonase activity"/>
    <property type="evidence" value="ECO:0007669"/>
    <property type="project" value="InterPro"/>
</dbReference>
<dbReference type="CDD" id="cd23668">
    <property type="entry name" value="GH55_beta13glucanase-like"/>
    <property type="match status" value="1"/>
</dbReference>
<dbReference type="EMBL" id="ML978125">
    <property type="protein sequence ID" value="KAF2099288.1"/>
    <property type="molecule type" value="Genomic_DNA"/>
</dbReference>
<comment type="caution">
    <text evidence="2">The sequence shown here is derived from an EMBL/GenBank/DDBJ whole genome shotgun (WGS) entry which is preliminary data.</text>
</comment>
<feature type="domain" description="Rhamnogalacturonase A/B/Epimerase-like pectate lyase" evidence="1">
    <location>
        <begin position="18"/>
        <end position="242"/>
    </location>
</feature>
<proteinExistence type="predicted"/>
<dbReference type="Gene3D" id="2.160.20.10">
    <property type="entry name" value="Single-stranded right-handed beta-helix, Pectin lyase-like"/>
    <property type="match status" value="2"/>
</dbReference>
<dbReference type="AlphaFoldDB" id="A0A9P4IFY0"/>
<dbReference type="Pfam" id="PF12708">
    <property type="entry name" value="Pect-lyase_RHGA_epim"/>
    <property type="match status" value="2"/>
</dbReference>
<dbReference type="PANTHER" id="PTHR33928">
    <property type="entry name" value="POLYGALACTURONASE QRT3"/>
    <property type="match status" value="1"/>
</dbReference>
<evidence type="ECO:0000313" key="3">
    <source>
        <dbReference type="Proteomes" id="UP000799772"/>
    </source>
</evidence>
<dbReference type="InterPro" id="IPR012334">
    <property type="entry name" value="Pectin_lyas_fold"/>
</dbReference>